<keyword evidence="2" id="KW-0812">Transmembrane</keyword>
<organism evidence="3">
    <name type="scientific">Singulisphaera sp. Ch08</name>
    <dbReference type="NCBI Taxonomy" id="3120278"/>
    <lineage>
        <taxon>Bacteria</taxon>
        <taxon>Pseudomonadati</taxon>
        <taxon>Planctomycetota</taxon>
        <taxon>Planctomycetia</taxon>
        <taxon>Isosphaerales</taxon>
        <taxon>Isosphaeraceae</taxon>
        <taxon>Singulisphaera</taxon>
    </lineage>
</organism>
<evidence type="ECO:0000313" key="3">
    <source>
        <dbReference type="EMBL" id="XBH08003.1"/>
    </source>
</evidence>
<feature type="transmembrane region" description="Helical" evidence="2">
    <location>
        <begin position="12"/>
        <end position="30"/>
    </location>
</feature>
<proteinExistence type="predicted"/>
<keyword evidence="2" id="KW-1133">Transmembrane helix</keyword>
<name>A0AAU7CRA8_9BACT</name>
<dbReference type="RefSeq" id="WP_406700841.1">
    <property type="nucleotide sequence ID" value="NZ_CP155447.1"/>
</dbReference>
<dbReference type="Pfam" id="PF07608">
    <property type="entry name" value="DUF1571"/>
    <property type="match status" value="1"/>
</dbReference>
<protein>
    <submittedName>
        <fullName evidence="3">DUF1571 domain-containing protein</fullName>
    </submittedName>
</protein>
<gene>
    <name evidence="3" type="ORF">V5E97_18800</name>
</gene>
<sequence>MDRATDCALKLLARRVCVVIGLVACITNVGCARMRSFNPGTPLMLGAAAPFGRTKPASPGNDLYAQEVGRGVSHSRTLLAQDRARTQARNRGNGGRLSGSDDPSALAETPPLQVALHPPETIKAGEIDASREPLPALGATEVATGATEIVTQPSDPATASLEPKPAPEPTELATIVSAAQARLETITSYQVLMKRRERVGETLGPAEEVLLSVRRTPRAIRLEWPDGPSKGREVLFSANDDAGLMHVKMPDSIVPVPPMSLAVDNPMVLRNSRHPITEAGFETILTDLQKNIAQVEAGDASAGKMSYAGLENPGQLEQPSHKIQRVTPTGENWVVYIDPTSKLPVMVEGLAANGDLLERYLFGPVTVDLESLAAANAFDPGQRWGQAPSGLLSRLARVGGGKAPAETQAQ</sequence>
<keyword evidence="2" id="KW-0472">Membrane</keyword>
<reference evidence="3" key="1">
    <citation type="submission" date="2024-05" db="EMBL/GenBank/DDBJ databases">
        <title>Planctomycetes of the genus Singulisphaera possess chitinolytic capabilities.</title>
        <authorList>
            <person name="Ivanova A."/>
        </authorList>
    </citation>
    <scope>NUCLEOTIDE SEQUENCE</scope>
    <source>
        <strain evidence="3">Ch08T</strain>
    </source>
</reference>
<accession>A0AAU7CRA8</accession>
<evidence type="ECO:0000256" key="2">
    <source>
        <dbReference type="SAM" id="Phobius"/>
    </source>
</evidence>
<dbReference type="AlphaFoldDB" id="A0AAU7CRA8"/>
<dbReference type="InterPro" id="IPR011465">
    <property type="entry name" value="DUF1571"/>
</dbReference>
<evidence type="ECO:0000256" key="1">
    <source>
        <dbReference type="SAM" id="MobiDB-lite"/>
    </source>
</evidence>
<dbReference type="EMBL" id="CP155447">
    <property type="protein sequence ID" value="XBH08003.1"/>
    <property type="molecule type" value="Genomic_DNA"/>
</dbReference>
<feature type="region of interest" description="Disordered" evidence="1">
    <location>
        <begin position="83"/>
        <end position="116"/>
    </location>
</feature>